<dbReference type="PANTHER" id="PTHR42829:SF1">
    <property type="entry name" value="INORGANIC CARBON TRANSPORTER SUBUNIT DABB-RELATED"/>
    <property type="match status" value="1"/>
</dbReference>
<dbReference type="Pfam" id="PF00662">
    <property type="entry name" value="Proton_antipo_N"/>
    <property type="match status" value="1"/>
</dbReference>
<dbReference type="EMBL" id="LVXZ01000001">
    <property type="protein sequence ID" value="OAP93573.1"/>
    <property type="molecule type" value="Genomic_DNA"/>
</dbReference>
<evidence type="ECO:0000313" key="9">
    <source>
        <dbReference type="EMBL" id="OAP93573.1"/>
    </source>
</evidence>
<protein>
    <submittedName>
        <fullName evidence="9">Oxidoreductase</fullName>
    </submittedName>
</protein>
<feature type="transmembrane region" description="Helical" evidence="6">
    <location>
        <begin position="309"/>
        <end position="334"/>
    </location>
</feature>
<feature type="transmembrane region" description="Helical" evidence="6">
    <location>
        <begin position="246"/>
        <end position="264"/>
    </location>
</feature>
<dbReference type="PANTHER" id="PTHR42829">
    <property type="entry name" value="NADH-UBIQUINONE OXIDOREDUCTASE CHAIN 5"/>
    <property type="match status" value="1"/>
</dbReference>
<keyword evidence="10" id="KW-1185">Reference proteome</keyword>
<feature type="transmembrane region" description="Helical" evidence="6">
    <location>
        <begin position="276"/>
        <end position="297"/>
    </location>
</feature>
<keyword evidence="4 6" id="KW-0472">Membrane</keyword>
<feature type="transmembrane region" description="Helical" evidence="6">
    <location>
        <begin position="442"/>
        <end position="465"/>
    </location>
</feature>
<dbReference type="PRINTS" id="PR01434">
    <property type="entry name" value="NADHDHGNASE5"/>
</dbReference>
<evidence type="ECO:0000256" key="2">
    <source>
        <dbReference type="ARBA" id="ARBA00022692"/>
    </source>
</evidence>
<dbReference type="Proteomes" id="UP000078302">
    <property type="component" value="Unassembled WGS sequence"/>
</dbReference>
<evidence type="ECO:0000256" key="5">
    <source>
        <dbReference type="RuleBase" id="RU000320"/>
    </source>
</evidence>
<feature type="transmembrane region" description="Helical" evidence="6">
    <location>
        <begin position="38"/>
        <end position="57"/>
    </location>
</feature>
<organism evidence="9 10">
    <name type="scientific">Acidithiobacillus ferrooxidans</name>
    <name type="common">Thiobacillus ferrooxidans</name>
    <dbReference type="NCBI Taxonomy" id="920"/>
    <lineage>
        <taxon>Bacteria</taxon>
        <taxon>Pseudomonadati</taxon>
        <taxon>Pseudomonadota</taxon>
        <taxon>Acidithiobacillia</taxon>
        <taxon>Acidithiobacillales</taxon>
        <taxon>Acidithiobacillaceae</taxon>
        <taxon>Acidithiobacillus</taxon>
    </lineage>
</organism>
<feature type="transmembrane region" description="Helical" evidence="6">
    <location>
        <begin position="119"/>
        <end position="148"/>
    </location>
</feature>
<feature type="transmembrane region" description="Helical" evidence="6">
    <location>
        <begin position="6"/>
        <end position="26"/>
    </location>
</feature>
<dbReference type="GO" id="GO:0008137">
    <property type="term" value="F:NADH dehydrogenase (ubiquinone) activity"/>
    <property type="evidence" value="ECO:0007669"/>
    <property type="project" value="InterPro"/>
</dbReference>
<name>A0A179BQN6_ACIFR</name>
<dbReference type="InterPro" id="IPR003945">
    <property type="entry name" value="NU5C-like"/>
</dbReference>
<evidence type="ECO:0000256" key="1">
    <source>
        <dbReference type="ARBA" id="ARBA00004127"/>
    </source>
</evidence>
<dbReference type="InterPro" id="IPR001516">
    <property type="entry name" value="Proton_antipo_N"/>
</dbReference>
<dbReference type="AlphaFoldDB" id="A0A179BQN6"/>
<accession>A0A179BQN6</accession>
<feature type="transmembrane region" description="Helical" evidence="6">
    <location>
        <begin position="485"/>
        <end position="508"/>
    </location>
</feature>
<dbReference type="Pfam" id="PF00361">
    <property type="entry name" value="Proton_antipo_M"/>
    <property type="match status" value="1"/>
</dbReference>
<gene>
    <name evidence="9" type="ORF">A4H96_00045</name>
</gene>
<keyword evidence="3 6" id="KW-1133">Transmembrane helix</keyword>
<evidence type="ECO:0000256" key="4">
    <source>
        <dbReference type="ARBA" id="ARBA00023136"/>
    </source>
</evidence>
<dbReference type="GO" id="GO:0015990">
    <property type="term" value="P:electron transport coupled proton transport"/>
    <property type="evidence" value="ECO:0007669"/>
    <property type="project" value="TreeGrafter"/>
</dbReference>
<feature type="transmembrane region" description="Helical" evidence="6">
    <location>
        <begin position="408"/>
        <end position="430"/>
    </location>
</feature>
<reference evidence="9 10" key="1">
    <citation type="submission" date="2016-04" db="EMBL/GenBank/DDBJ databases">
        <title>Acidithiobacillus ferrooxidans genome sequencing and assembly.</title>
        <authorList>
            <person name="Zhou Z."/>
        </authorList>
    </citation>
    <scope>NUCLEOTIDE SEQUENCE [LARGE SCALE GENOMIC DNA]</scope>
    <source>
        <strain evidence="9 10">BY0502</strain>
    </source>
</reference>
<comment type="caution">
    <text evidence="9">The sequence shown here is derived from an EMBL/GenBank/DDBJ whole genome shotgun (WGS) entry which is preliminary data.</text>
</comment>
<keyword evidence="2 5" id="KW-0812">Transmembrane</keyword>
<comment type="subcellular location">
    <subcellularLocation>
        <location evidence="1">Endomembrane system</location>
        <topology evidence="1">Multi-pass membrane protein</topology>
    </subcellularLocation>
    <subcellularLocation>
        <location evidence="5">Membrane</location>
        <topology evidence="5">Multi-pass membrane protein</topology>
    </subcellularLocation>
</comment>
<evidence type="ECO:0000259" key="7">
    <source>
        <dbReference type="Pfam" id="PF00361"/>
    </source>
</evidence>
<evidence type="ECO:0000259" key="8">
    <source>
        <dbReference type="Pfam" id="PF00662"/>
    </source>
</evidence>
<evidence type="ECO:0000256" key="3">
    <source>
        <dbReference type="ARBA" id="ARBA00022989"/>
    </source>
</evidence>
<dbReference type="GO" id="GO:0012505">
    <property type="term" value="C:endomembrane system"/>
    <property type="evidence" value="ECO:0007669"/>
    <property type="project" value="UniProtKB-SubCell"/>
</dbReference>
<feature type="domain" description="NADH-Ubiquinone oxidoreductase (complex I) chain 5 N-terminal" evidence="8">
    <location>
        <begin position="72"/>
        <end position="111"/>
    </location>
</feature>
<feature type="domain" description="NADH:quinone oxidoreductase/Mrp antiporter transmembrane" evidence="7">
    <location>
        <begin position="127"/>
        <end position="353"/>
    </location>
</feature>
<evidence type="ECO:0000256" key="6">
    <source>
        <dbReference type="SAM" id="Phobius"/>
    </source>
</evidence>
<evidence type="ECO:0000313" key="10">
    <source>
        <dbReference type="Proteomes" id="UP000078302"/>
    </source>
</evidence>
<dbReference type="GO" id="GO:0016020">
    <property type="term" value="C:membrane"/>
    <property type="evidence" value="ECO:0007669"/>
    <property type="project" value="UniProtKB-SubCell"/>
</dbReference>
<dbReference type="GO" id="GO:0003954">
    <property type="term" value="F:NADH dehydrogenase activity"/>
    <property type="evidence" value="ECO:0007669"/>
    <property type="project" value="TreeGrafter"/>
</dbReference>
<feature type="transmembrane region" description="Helical" evidence="6">
    <location>
        <begin position="381"/>
        <end position="402"/>
    </location>
</feature>
<dbReference type="GO" id="GO:0042773">
    <property type="term" value="P:ATP synthesis coupled electron transport"/>
    <property type="evidence" value="ECO:0007669"/>
    <property type="project" value="InterPro"/>
</dbReference>
<feature type="transmembrane region" description="Helical" evidence="6">
    <location>
        <begin position="77"/>
        <end position="98"/>
    </location>
</feature>
<proteinExistence type="predicted"/>
<feature type="transmembrane region" description="Helical" evidence="6">
    <location>
        <begin position="175"/>
        <end position="195"/>
    </location>
</feature>
<dbReference type="InterPro" id="IPR001750">
    <property type="entry name" value="ND/Mrp_TM"/>
</dbReference>
<sequence length="565" mass="62912">MKIIQHITIITPFLLVLSAIIILFFLPSKRRMSARVSVIATLFTFFLSLGMLGYYVVAGHSQVVYIGIHWGSIWLDPLSLIMWVFVSGISVLVHMYSVRYMVEEPNYTRFFALLDLMTAIILFMVSAADLVTLLVAWFFVGVVLYFLLGHDTNRPAAGRYAFWTQITYRAGDLPLWFAAFVLIKTYHSISLPVIFAQIRINPHLHTFWGLSIPELVGFLLAFAAFARSAQFLLHGWLPYTMDGPTPVSALMHAGIVNAGGFLFNRFAPVFEYAGGALHMAFIVGLVTAIIGSAMMLIQNDVKRSLGYSTMGQMGFMVMECGVGAFPLAIFHLIAHGFFKGSMFLGAGNVIGEARAHDGVPPDSIYTAIVERRPAKPSRLPWLAAAALTILVPAAVLSLSHFFVSSGLLYEQGVVILLFFGWVTGAQALFATHKMTHTNPWRLMGGILGSFVLIVIGYTLISHYFSSFLYPHDVSQKLYAAASINAFAFDTLVIFLAFLFVGGWALTFFADSSGWWDRVDKGGWRGAYLSMYALLSRELYVNDLYARLTQLLLVFSHRLNILLRWC</sequence>
<feature type="transmembrane region" description="Helical" evidence="6">
    <location>
        <begin position="207"/>
        <end position="226"/>
    </location>
</feature>